<evidence type="ECO:0000313" key="3">
    <source>
        <dbReference type="Proteomes" id="UP000054321"/>
    </source>
</evidence>
<evidence type="ECO:0000259" key="1">
    <source>
        <dbReference type="Pfam" id="PF20978"/>
    </source>
</evidence>
<dbReference type="OrthoDB" id="5522061at2759"/>
<dbReference type="Pfam" id="PF20978">
    <property type="entry name" value="Gta3"/>
    <property type="match status" value="1"/>
</dbReference>
<dbReference type="PANTHER" id="PTHR15004">
    <property type="entry name" value="GLUTAMYL-TRNA(GLN) AMIDOTRANSFERASE SUBUNIT C, MITOCHONDRIAL"/>
    <property type="match status" value="1"/>
</dbReference>
<protein>
    <recommendedName>
        <fullName evidence="1">Glutamyl-tRNA amidotransferase complex subunit Gta3 domain-containing protein</fullName>
    </recommendedName>
</protein>
<evidence type="ECO:0000313" key="2">
    <source>
        <dbReference type="EMBL" id="KIN02547.1"/>
    </source>
</evidence>
<dbReference type="HOGENOM" id="CLU_085810_0_0_1"/>
<dbReference type="GO" id="GO:0005739">
    <property type="term" value="C:mitochondrion"/>
    <property type="evidence" value="ECO:0007669"/>
    <property type="project" value="TreeGrafter"/>
</dbReference>
<proteinExistence type="predicted"/>
<gene>
    <name evidence="2" type="ORF">OIDMADRAFT_18370</name>
</gene>
<dbReference type="Proteomes" id="UP000054321">
    <property type="component" value="Unassembled WGS sequence"/>
</dbReference>
<sequence>MFRSLCLQCHAVLRQSIRRQKRCPTVPFCQYSSTSKEPFDIATVLSKPSWSVRSLLPDPSNPPAEEITPKQLHHLLRLSALPQPKSPEEEAEMLKTLHSQLHFVRDIQSVNTHGVEPLQSIRDETEEGIKDITIGLDDLREALQVEEIKGRNKRPRRKRDELVDTKGVEDWNVLGTASKKVETPLGRYFIVRSRKE</sequence>
<name>A0A0C3HJN8_OIDMZ</name>
<feature type="domain" description="Glutamyl-tRNA amidotransferase complex subunit Gta3" evidence="1">
    <location>
        <begin position="61"/>
        <end position="118"/>
    </location>
</feature>
<dbReference type="InParanoid" id="A0A0C3HJN8"/>
<dbReference type="GO" id="GO:0032543">
    <property type="term" value="P:mitochondrial translation"/>
    <property type="evidence" value="ECO:0007669"/>
    <property type="project" value="TreeGrafter"/>
</dbReference>
<dbReference type="InterPro" id="IPR003837">
    <property type="entry name" value="GatC"/>
</dbReference>
<reference evidence="2 3" key="1">
    <citation type="submission" date="2014-04" db="EMBL/GenBank/DDBJ databases">
        <authorList>
            <consortium name="DOE Joint Genome Institute"/>
            <person name="Kuo A."/>
            <person name="Martino E."/>
            <person name="Perotto S."/>
            <person name="Kohler A."/>
            <person name="Nagy L.G."/>
            <person name="Floudas D."/>
            <person name="Copeland A."/>
            <person name="Barry K.W."/>
            <person name="Cichocki N."/>
            <person name="Veneault-Fourrey C."/>
            <person name="LaButti K."/>
            <person name="Lindquist E.A."/>
            <person name="Lipzen A."/>
            <person name="Lundell T."/>
            <person name="Morin E."/>
            <person name="Murat C."/>
            <person name="Sun H."/>
            <person name="Tunlid A."/>
            <person name="Henrissat B."/>
            <person name="Grigoriev I.V."/>
            <person name="Hibbett D.S."/>
            <person name="Martin F."/>
            <person name="Nordberg H.P."/>
            <person name="Cantor M.N."/>
            <person name="Hua S.X."/>
        </authorList>
    </citation>
    <scope>NUCLEOTIDE SEQUENCE [LARGE SCALE GENOMIC DNA]</scope>
    <source>
        <strain evidence="2 3">Zn</strain>
    </source>
</reference>
<dbReference type="GO" id="GO:0006450">
    <property type="term" value="P:regulation of translational fidelity"/>
    <property type="evidence" value="ECO:0007669"/>
    <property type="project" value="InterPro"/>
</dbReference>
<dbReference type="GO" id="GO:0070681">
    <property type="term" value="P:glutaminyl-tRNAGln biosynthesis via transamidation"/>
    <property type="evidence" value="ECO:0007669"/>
    <property type="project" value="TreeGrafter"/>
</dbReference>
<dbReference type="SUPFAM" id="SSF141000">
    <property type="entry name" value="Glu-tRNAGln amidotransferase C subunit"/>
    <property type="match status" value="1"/>
</dbReference>
<organism evidence="2 3">
    <name type="scientific">Oidiodendron maius (strain Zn)</name>
    <dbReference type="NCBI Taxonomy" id="913774"/>
    <lineage>
        <taxon>Eukaryota</taxon>
        <taxon>Fungi</taxon>
        <taxon>Dikarya</taxon>
        <taxon>Ascomycota</taxon>
        <taxon>Pezizomycotina</taxon>
        <taxon>Leotiomycetes</taxon>
        <taxon>Leotiomycetes incertae sedis</taxon>
        <taxon>Myxotrichaceae</taxon>
        <taxon>Oidiodendron</taxon>
    </lineage>
</organism>
<dbReference type="InterPro" id="IPR036113">
    <property type="entry name" value="Asp/Glu-ADT_sf_sub_c"/>
</dbReference>
<dbReference type="GO" id="GO:0030956">
    <property type="term" value="C:glutamyl-tRNA(Gln) amidotransferase complex"/>
    <property type="evidence" value="ECO:0007669"/>
    <property type="project" value="TreeGrafter"/>
</dbReference>
<dbReference type="PANTHER" id="PTHR15004:SF0">
    <property type="entry name" value="GLUTAMYL-TRNA(GLN) AMIDOTRANSFERASE SUBUNIT C, MITOCHONDRIAL"/>
    <property type="match status" value="1"/>
</dbReference>
<reference evidence="3" key="2">
    <citation type="submission" date="2015-01" db="EMBL/GenBank/DDBJ databases">
        <title>Evolutionary Origins and Diversification of the Mycorrhizal Mutualists.</title>
        <authorList>
            <consortium name="DOE Joint Genome Institute"/>
            <consortium name="Mycorrhizal Genomics Consortium"/>
            <person name="Kohler A."/>
            <person name="Kuo A."/>
            <person name="Nagy L.G."/>
            <person name="Floudas D."/>
            <person name="Copeland A."/>
            <person name="Barry K.W."/>
            <person name="Cichocki N."/>
            <person name="Veneault-Fourrey C."/>
            <person name="LaButti K."/>
            <person name="Lindquist E.A."/>
            <person name="Lipzen A."/>
            <person name="Lundell T."/>
            <person name="Morin E."/>
            <person name="Murat C."/>
            <person name="Riley R."/>
            <person name="Ohm R."/>
            <person name="Sun H."/>
            <person name="Tunlid A."/>
            <person name="Henrissat B."/>
            <person name="Grigoriev I.V."/>
            <person name="Hibbett D.S."/>
            <person name="Martin F."/>
        </authorList>
    </citation>
    <scope>NUCLEOTIDE SEQUENCE [LARGE SCALE GENOMIC DNA]</scope>
    <source>
        <strain evidence="3">Zn</strain>
    </source>
</reference>
<keyword evidence="3" id="KW-1185">Reference proteome</keyword>
<dbReference type="AlphaFoldDB" id="A0A0C3HJN8"/>
<dbReference type="InterPro" id="IPR049545">
    <property type="entry name" value="Gta3_dom"/>
</dbReference>
<accession>A0A0C3HJN8</accession>
<dbReference type="EMBL" id="KN832874">
    <property type="protein sequence ID" value="KIN02547.1"/>
    <property type="molecule type" value="Genomic_DNA"/>
</dbReference>